<dbReference type="EMBL" id="JASFZW010000005">
    <property type="protein sequence ID" value="KAK2078005.1"/>
    <property type="molecule type" value="Genomic_DNA"/>
</dbReference>
<dbReference type="SUPFAM" id="SSF52402">
    <property type="entry name" value="Adenine nucleotide alpha hydrolases-like"/>
    <property type="match status" value="1"/>
</dbReference>
<dbReference type="PANTHER" id="PTHR31964:SF113">
    <property type="entry name" value="USPA DOMAIN-CONTAINING PROTEIN"/>
    <property type="match status" value="1"/>
</dbReference>
<keyword evidence="4" id="KW-1185">Reference proteome</keyword>
<gene>
    <name evidence="3" type="ORF">QBZ16_003873</name>
</gene>
<evidence type="ECO:0000313" key="4">
    <source>
        <dbReference type="Proteomes" id="UP001255856"/>
    </source>
</evidence>
<dbReference type="AlphaFoldDB" id="A0AAD9IJW9"/>
<comment type="caution">
    <text evidence="3">The sequence shown here is derived from an EMBL/GenBank/DDBJ whole genome shotgun (WGS) entry which is preliminary data.</text>
</comment>
<evidence type="ECO:0000259" key="2">
    <source>
        <dbReference type="Pfam" id="PF00582"/>
    </source>
</evidence>
<evidence type="ECO:0000313" key="3">
    <source>
        <dbReference type="EMBL" id="KAK2078005.1"/>
    </source>
</evidence>
<dbReference type="Proteomes" id="UP001255856">
    <property type="component" value="Unassembled WGS sequence"/>
</dbReference>
<name>A0AAD9IJW9_PROWI</name>
<organism evidence="3 4">
    <name type="scientific">Prototheca wickerhamii</name>
    <dbReference type="NCBI Taxonomy" id="3111"/>
    <lineage>
        <taxon>Eukaryota</taxon>
        <taxon>Viridiplantae</taxon>
        <taxon>Chlorophyta</taxon>
        <taxon>core chlorophytes</taxon>
        <taxon>Trebouxiophyceae</taxon>
        <taxon>Chlorellales</taxon>
        <taxon>Chlorellaceae</taxon>
        <taxon>Prototheca</taxon>
    </lineage>
</organism>
<sequence length="343" mass="36098">MTSGSGITRRLRLRATAAEEEIDSAKVGPHRTLLFSVDGTKDAEEGLRWAVKHLTRKGDTIHLVHVLADPRTPFSGLSRASIAGTWTESPDLEHIGRQERDALGMLNSRFVSIVRAAGLEGHASLLRLRTGKSAASIGELVADAAVRLGGSLLLIPSHGPGIMADYGSVARWCQDHSHVPVVLLPPAVLQAEGDAGPSAGPTVVVAGPAGADLERLHKAFSFAARRVAQQGDEIKVINVVAGPPDEGALAAERRRSARRRRAGPRPCRPIAGSASTRTSCATRPKAARAVVLLRHGDDLASQLQFAPLTLHTVKSCSRPLVVLEPERNLAPLAPPGGRGGGPT</sequence>
<feature type="region of interest" description="Disordered" evidence="1">
    <location>
        <begin position="248"/>
        <end position="281"/>
    </location>
</feature>
<reference evidence="3" key="1">
    <citation type="submission" date="2021-01" db="EMBL/GenBank/DDBJ databases">
        <authorList>
            <person name="Eckstrom K.M.E."/>
        </authorList>
    </citation>
    <scope>NUCLEOTIDE SEQUENCE</scope>
    <source>
        <strain evidence="3">UVCC 0001</strain>
    </source>
</reference>
<dbReference type="Gene3D" id="3.40.50.12370">
    <property type="match status" value="1"/>
</dbReference>
<accession>A0AAD9IJW9</accession>
<feature type="domain" description="UspA" evidence="2">
    <location>
        <begin position="31"/>
        <end position="184"/>
    </location>
</feature>
<dbReference type="InterPro" id="IPR006016">
    <property type="entry name" value="UspA"/>
</dbReference>
<dbReference type="PANTHER" id="PTHR31964">
    <property type="entry name" value="ADENINE NUCLEOTIDE ALPHA HYDROLASES-LIKE SUPERFAMILY PROTEIN"/>
    <property type="match status" value="1"/>
</dbReference>
<proteinExistence type="predicted"/>
<dbReference type="Pfam" id="PF00582">
    <property type="entry name" value="Usp"/>
    <property type="match status" value="1"/>
</dbReference>
<evidence type="ECO:0000256" key="1">
    <source>
        <dbReference type="SAM" id="MobiDB-lite"/>
    </source>
</evidence>
<protein>
    <recommendedName>
        <fullName evidence="2">UspA domain-containing protein</fullName>
    </recommendedName>
</protein>